<dbReference type="InterPro" id="IPR010105">
    <property type="entry name" value="TonB_sidphr_rcpt"/>
</dbReference>
<evidence type="ECO:0000256" key="1">
    <source>
        <dbReference type="ARBA" id="ARBA00004571"/>
    </source>
</evidence>
<dbReference type="EMBL" id="NXID01000104">
    <property type="protein sequence ID" value="RXK12006.1"/>
    <property type="molecule type" value="Genomic_DNA"/>
</dbReference>
<evidence type="ECO:0000256" key="9">
    <source>
        <dbReference type="ARBA" id="ARBA00023065"/>
    </source>
</evidence>
<keyword evidence="8" id="KW-0408">Iron</keyword>
<keyword evidence="10 15" id="KW-0798">TonB box</keyword>
<dbReference type="Pfam" id="PF00593">
    <property type="entry name" value="TonB_dep_Rec_b-barrel"/>
    <property type="match status" value="1"/>
</dbReference>
<reference evidence="18 19" key="1">
    <citation type="submission" date="2017-09" db="EMBL/GenBank/DDBJ databases">
        <title>Genomics of the genus Arcobacter.</title>
        <authorList>
            <person name="Perez-Cataluna A."/>
            <person name="Figueras M.J."/>
            <person name="Salas-Masso N."/>
        </authorList>
    </citation>
    <scope>NUCLEOTIDE SEQUENCE [LARGE SCALE GENOMIC DNA]</scope>
    <source>
        <strain evidence="18 19">CECT 7386</strain>
    </source>
</reference>
<keyword evidence="4 14" id="KW-1134">Transmembrane beta strand</keyword>
<evidence type="ECO:0000256" key="7">
    <source>
        <dbReference type="ARBA" id="ARBA00022729"/>
    </source>
</evidence>
<dbReference type="GO" id="GO:0015891">
    <property type="term" value="P:siderophore transport"/>
    <property type="evidence" value="ECO:0007669"/>
    <property type="project" value="InterPro"/>
</dbReference>
<dbReference type="InterPro" id="IPR037066">
    <property type="entry name" value="Plug_dom_sf"/>
</dbReference>
<dbReference type="AlphaFoldDB" id="A0AAX2AFD8"/>
<accession>A0AAX2AFD8</accession>
<dbReference type="PROSITE" id="PS01156">
    <property type="entry name" value="TONB_DEPENDENT_REC_2"/>
    <property type="match status" value="1"/>
</dbReference>
<dbReference type="GO" id="GO:0038023">
    <property type="term" value="F:signaling receptor activity"/>
    <property type="evidence" value="ECO:0007669"/>
    <property type="project" value="InterPro"/>
</dbReference>
<dbReference type="InterPro" id="IPR000531">
    <property type="entry name" value="Beta-barrel_TonB"/>
</dbReference>
<evidence type="ECO:0000256" key="4">
    <source>
        <dbReference type="ARBA" id="ARBA00022452"/>
    </source>
</evidence>
<dbReference type="PANTHER" id="PTHR32552:SF74">
    <property type="entry name" value="HYDROXAMATE SIDEROPHORE RECEPTOR FHUE"/>
    <property type="match status" value="1"/>
</dbReference>
<keyword evidence="11 14" id="KW-0472">Membrane</keyword>
<dbReference type="PROSITE" id="PS52016">
    <property type="entry name" value="TONB_DEPENDENT_REC_3"/>
    <property type="match status" value="1"/>
</dbReference>
<keyword evidence="5" id="KW-0410">Iron transport</keyword>
<dbReference type="InterPro" id="IPR012910">
    <property type="entry name" value="Plug_dom"/>
</dbReference>
<evidence type="ECO:0000256" key="10">
    <source>
        <dbReference type="ARBA" id="ARBA00023077"/>
    </source>
</evidence>
<evidence type="ECO:0000256" key="3">
    <source>
        <dbReference type="ARBA" id="ARBA00022448"/>
    </source>
</evidence>
<dbReference type="Gene3D" id="2.40.170.20">
    <property type="entry name" value="TonB-dependent receptor, beta-barrel domain"/>
    <property type="match status" value="1"/>
</dbReference>
<keyword evidence="13 14" id="KW-0998">Cell outer membrane</keyword>
<dbReference type="InterPro" id="IPR010917">
    <property type="entry name" value="TonB_rcpt_CS"/>
</dbReference>
<evidence type="ECO:0000256" key="12">
    <source>
        <dbReference type="ARBA" id="ARBA00023170"/>
    </source>
</evidence>
<evidence type="ECO:0000256" key="8">
    <source>
        <dbReference type="ARBA" id="ARBA00023004"/>
    </source>
</evidence>
<evidence type="ECO:0000256" key="11">
    <source>
        <dbReference type="ARBA" id="ARBA00023136"/>
    </source>
</evidence>
<dbReference type="CDD" id="cd01347">
    <property type="entry name" value="ligand_gated_channel"/>
    <property type="match status" value="1"/>
</dbReference>
<dbReference type="FunFam" id="2.170.130.10:FF:000010">
    <property type="entry name" value="Ferripyoverdine receptor"/>
    <property type="match status" value="1"/>
</dbReference>
<comment type="subcellular location">
    <subcellularLocation>
        <location evidence="1 14">Cell outer membrane</location>
        <topology evidence="1 14">Multi-pass membrane protein</topology>
    </subcellularLocation>
</comment>
<keyword evidence="19" id="KW-1185">Reference proteome</keyword>
<feature type="domain" description="TonB-dependent receptor plug" evidence="17">
    <location>
        <begin position="47"/>
        <end position="142"/>
    </location>
</feature>
<keyword evidence="3 14" id="KW-0813">Transport</keyword>
<dbReference type="PANTHER" id="PTHR32552">
    <property type="entry name" value="FERRICHROME IRON RECEPTOR-RELATED"/>
    <property type="match status" value="1"/>
</dbReference>
<dbReference type="InterPro" id="IPR036942">
    <property type="entry name" value="Beta-barrel_TonB_sf"/>
</dbReference>
<evidence type="ECO:0000256" key="6">
    <source>
        <dbReference type="ARBA" id="ARBA00022692"/>
    </source>
</evidence>
<dbReference type="GO" id="GO:0009279">
    <property type="term" value="C:cell outer membrane"/>
    <property type="evidence" value="ECO:0007669"/>
    <property type="project" value="UniProtKB-SubCell"/>
</dbReference>
<comment type="similarity">
    <text evidence="2 14 15">Belongs to the TonB-dependent receptor family.</text>
</comment>
<dbReference type="Gene3D" id="2.170.130.10">
    <property type="entry name" value="TonB-dependent receptor, plug domain"/>
    <property type="match status" value="1"/>
</dbReference>
<evidence type="ECO:0000313" key="19">
    <source>
        <dbReference type="Proteomes" id="UP000290092"/>
    </source>
</evidence>
<dbReference type="Proteomes" id="UP000290092">
    <property type="component" value="Unassembled WGS sequence"/>
</dbReference>
<dbReference type="InterPro" id="IPR039426">
    <property type="entry name" value="TonB-dep_rcpt-like"/>
</dbReference>
<dbReference type="GO" id="GO:0015344">
    <property type="term" value="F:siderophore uptake transmembrane transporter activity"/>
    <property type="evidence" value="ECO:0007669"/>
    <property type="project" value="TreeGrafter"/>
</dbReference>
<evidence type="ECO:0000256" key="15">
    <source>
        <dbReference type="RuleBase" id="RU003357"/>
    </source>
</evidence>
<evidence type="ECO:0000256" key="5">
    <source>
        <dbReference type="ARBA" id="ARBA00022496"/>
    </source>
</evidence>
<keyword evidence="12 18" id="KW-0675">Receptor</keyword>
<keyword evidence="7" id="KW-0732">Signal</keyword>
<comment type="caution">
    <text evidence="18">The sequence shown here is derived from an EMBL/GenBank/DDBJ whole genome shotgun (WGS) entry which is preliminary data.</text>
</comment>
<evidence type="ECO:0000256" key="14">
    <source>
        <dbReference type="PROSITE-ProRule" id="PRU01360"/>
    </source>
</evidence>
<name>A0AAX2AFD8_9BACT</name>
<proteinExistence type="inferred from homology"/>
<evidence type="ECO:0000313" key="18">
    <source>
        <dbReference type="EMBL" id="RXK12006.1"/>
    </source>
</evidence>
<evidence type="ECO:0000256" key="2">
    <source>
        <dbReference type="ARBA" id="ARBA00009810"/>
    </source>
</evidence>
<dbReference type="Pfam" id="PF07715">
    <property type="entry name" value="Plug"/>
    <property type="match status" value="1"/>
</dbReference>
<feature type="domain" description="TonB-dependent receptor-like beta-barrel" evidence="16">
    <location>
        <begin position="247"/>
        <end position="651"/>
    </location>
</feature>
<keyword evidence="9" id="KW-0406">Ion transport</keyword>
<organism evidence="18 19">
    <name type="scientific">Malaciobacter mytili LMG 24559</name>
    <dbReference type="NCBI Taxonomy" id="1032238"/>
    <lineage>
        <taxon>Bacteria</taxon>
        <taxon>Pseudomonadati</taxon>
        <taxon>Campylobacterota</taxon>
        <taxon>Epsilonproteobacteria</taxon>
        <taxon>Campylobacterales</taxon>
        <taxon>Arcobacteraceae</taxon>
        <taxon>Malaciobacter</taxon>
    </lineage>
</organism>
<protein>
    <submittedName>
        <fullName evidence="18">TonB-dependent siderophore receptor</fullName>
    </submittedName>
</protein>
<evidence type="ECO:0000259" key="16">
    <source>
        <dbReference type="Pfam" id="PF00593"/>
    </source>
</evidence>
<dbReference type="NCBIfam" id="TIGR01783">
    <property type="entry name" value="TonB-siderophor"/>
    <property type="match status" value="1"/>
</dbReference>
<keyword evidence="6 14" id="KW-0812">Transmembrane</keyword>
<sequence>MPVFADSTKQNNKSLGTVDVVSSSDSESTNSYTVNSMNTATKLNLSLRQTPQSVSVLTTQKMRDLGINSYDSMLNNVTGVSLNRWDERVNASARGFDLDYYKIDGMPTYITYNARDLDLSLYDRVEVVRGANGLTTGAGNPALSINLVRKRANSNEFKGDIFLRGGSWDSYSAMTDISTPLNSDKSIRARIIAKHEDSKSFMDNYEKENNLFYGVVDMNLTDTTFLSVGASYQKLDRKGIRWGGLPAFYSDNSKTNFDRSKTVSEDWTAWDVETKSLFANLEQILYKDISLNLAYTYDEIKTDTALLYFAGKVNKADGSGLNYMDWKAQEEKKQNTLDINVKVPFDVANLSQEIIVGATYSKDKTLKYDAVYPQGYYSILPNFYDYNLDFPSSSSADVPYIIRPEDIVQKGIYLAGNFSLTNSLKLIAGARLSSWEYNSEDSNKETRKFDNEITPYVGLVYDIDKNHSLYTSYTSIFQPQDKKDRSDNFLEPIEGKNYEIGVKGEYFNGKLTSSLAIFRIEQDNVAQTDGDPIGGKQPYKSSEGVTSKGVEFDISGQVTDNLTLDFGIANFEARDADGEKFNTKASRTTANLFAKYTINNLRLGAGLNYKSKYYTQTDSGKITQDAYTLANAMIGYKINKNANLQLNINNIFDKKYYEGIGKNSMVYGTPRRVLLTLQYSF</sequence>
<gene>
    <name evidence="18" type="ORF">CP985_14855</name>
</gene>
<evidence type="ECO:0000259" key="17">
    <source>
        <dbReference type="Pfam" id="PF07715"/>
    </source>
</evidence>
<dbReference type="SUPFAM" id="SSF56935">
    <property type="entry name" value="Porins"/>
    <property type="match status" value="1"/>
</dbReference>
<evidence type="ECO:0000256" key="13">
    <source>
        <dbReference type="ARBA" id="ARBA00023237"/>
    </source>
</evidence>